<protein>
    <recommendedName>
        <fullName evidence="3">DUF4283 domain-containing protein</fullName>
    </recommendedName>
</protein>
<gene>
    <name evidence="1" type="ORF">Scep_019580</name>
</gene>
<evidence type="ECO:0000313" key="1">
    <source>
        <dbReference type="EMBL" id="KAK9112061.1"/>
    </source>
</evidence>
<evidence type="ECO:0000313" key="2">
    <source>
        <dbReference type="Proteomes" id="UP001419268"/>
    </source>
</evidence>
<sequence>MKQRDQTFKLVNIVCCAGWPLSTLFSNKGSRMLYPRHGTLKSTRQSSSKLRKTFFKSLSVHLGPESLFLTRVLGPWFYEDCLCLSIPWSTDYMLSELHFSKCEIWVQIHQIHELPLDCRSEKIVMDIVDNLGRVACLEPFKKTEGGS</sequence>
<dbReference type="EMBL" id="JBBNAG010000008">
    <property type="protein sequence ID" value="KAK9112061.1"/>
    <property type="molecule type" value="Genomic_DNA"/>
</dbReference>
<reference evidence="1 2" key="1">
    <citation type="submission" date="2024-01" db="EMBL/GenBank/DDBJ databases">
        <title>Genome assemblies of Stephania.</title>
        <authorList>
            <person name="Yang L."/>
        </authorList>
    </citation>
    <scope>NUCLEOTIDE SEQUENCE [LARGE SCALE GENOMIC DNA]</scope>
    <source>
        <strain evidence="1">JXDWG</strain>
        <tissue evidence="1">Leaf</tissue>
    </source>
</reference>
<organism evidence="1 2">
    <name type="scientific">Stephania cephalantha</name>
    <dbReference type="NCBI Taxonomy" id="152367"/>
    <lineage>
        <taxon>Eukaryota</taxon>
        <taxon>Viridiplantae</taxon>
        <taxon>Streptophyta</taxon>
        <taxon>Embryophyta</taxon>
        <taxon>Tracheophyta</taxon>
        <taxon>Spermatophyta</taxon>
        <taxon>Magnoliopsida</taxon>
        <taxon>Ranunculales</taxon>
        <taxon>Menispermaceae</taxon>
        <taxon>Menispermoideae</taxon>
        <taxon>Cissampelideae</taxon>
        <taxon>Stephania</taxon>
    </lineage>
</organism>
<keyword evidence="2" id="KW-1185">Reference proteome</keyword>
<comment type="caution">
    <text evidence="1">The sequence shown here is derived from an EMBL/GenBank/DDBJ whole genome shotgun (WGS) entry which is preliminary data.</text>
</comment>
<proteinExistence type="predicted"/>
<dbReference type="Proteomes" id="UP001419268">
    <property type="component" value="Unassembled WGS sequence"/>
</dbReference>
<dbReference type="AlphaFoldDB" id="A0AAP0NPY6"/>
<name>A0AAP0NPY6_9MAGN</name>
<evidence type="ECO:0008006" key="3">
    <source>
        <dbReference type="Google" id="ProtNLM"/>
    </source>
</evidence>
<accession>A0AAP0NPY6</accession>